<dbReference type="InterPro" id="IPR036686">
    <property type="entry name" value="Class_II_Hydrophobin_sf"/>
</dbReference>
<keyword evidence="2" id="KW-1015">Disulfide bond</keyword>
<dbReference type="CDD" id="cd23508">
    <property type="entry name" value="hydrophobin_II"/>
    <property type="match status" value="1"/>
</dbReference>
<evidence type="ECO:0000256" key="3">
    <source>
        <dbReference type="SAM" id="SignalP"/>
    </source>
</evidence>
<reference evidence="4 5" key="1">
    <citation type="journal article" date="2020" name="Genomics">
        <title>Complete, high-quality genomes from long-read metagenomic sequencing of two wolf lichen thalli reveals enigmatic genome architecture.</title>
        <authorList>
            <person name="McKenzie S.K."/>
            <person name="Walston R.F."/>
            <person name="Allen J.L."/>
        </authorList>
    </citation>
    <scope>NUCLEOTIDE SEQUENCE [LARGE SCALE GENOMIC DNA]</scope>
    <source>
        <strain evidence="4">WasteWater2</strain>
    </source>
</reference>
<dbReference type="Pfam" id="PF06766">
    <property type="entry name" value="Hydrophobin_2"/>
    <property type="match status" value="1"/>
</dbReference>
<gene>
    <name evidence="4" type="ORF">HO173_007801</name>
</gene>
<dbReference type="PANTHER" id="PTHR42341">
    <property type="entry name" value="HYDROPHOBIN"/>
    <property type="match status" value="1"/>
</dbReference>
<dbReference type="SUPFAM" id="SSF101751">
    <property type="entry name" value="Hydrophobin II, HfbII"/>
    <property type="match status" value="1"/>
</dbReference>
<evidence type="ECO:0000313" key="4">
    <source>
        <dbReference type="EMBL" id="KAF6233971.1"/>
    </source>
</evidence>
<proteinExistence type="inferred from homology"/>
<protein>
    <submittedName>
        <fullName evidence="4">Uncharacterized protein</fullName>
    </submittedName>
</protein>
<comment type="caution">
    <text evidence="4">The sequence shown here is derived from an EMBL/GenBank/DDBJ whole genome shotgun (WGS) entry which is preliminary data.</text>
</comment>
<dbReference type="GO" id="GO:0005576">
    <property type="term" value="C:extracellular region"/>
    <property type="evidence" value="ECO:0007669"/>
    <property type="project" value="InterPro"/>
</dbReference>
<dbReference type="RefSeq" id="XP_037163378.1">
    <property type="nucleotide sequence ID" value="XM_037309701.1"/>
</dbReference>
<dbReference type="InterPro" id="IPR010636">
    <property type="entry name" value="Class_II_hydrophobin"/>
</dbReference>
<dbReference type="AlphaFoldDB" id="A0A8H6FSL9"/>
<name>A0A8H6FSL9_9LECA</name>
<comment type="similarity">
    <text evidence="1">Belongs to the cerato-ulmin hydrophobin family.</text>
</comment>
<feature type="signal peptide" evidence="3">
    <location>
        <begin position="1"/>
        <end position="19"/>
    </location>
</feature>
<keyword evidence="5" id="KW-1185">Reference proteome</keyword>
<evidence type="ECO:0000256" key="2">
    <source>
        <dbReference type="ARBA" id="ARBA00023157"/>
    </source>
</evidence>
<dbReference type="EMBL" id="JACCJC010000033">
    <property type="protein sequence ID" value="KAF6233971.1"/>
    <property type="molecule type" value="Genomic_DNA"/>
</dbReference>
<keyword evidence="3" id="KW-0732">Signal</keyword>
<accession>A0A8H6FSL9</accession>
<evidence type="ECO:0000313" key="5">
    <source>
        <dbReference type="Proteomes" id="UP000578531"/>
    </source>
</evidence>
<dbReference type="Proteomes" id="UP000578531">
    <property type="component" value="Unassembled WGS sequence"/>
</dbReference>
<dbReference type="OrthoDB" id="4500971at2759"/>
<feature type="chain" id="PRO_5034000822" evidence="3">
    <location>
        <begin position="20"/>
        <end position="93"/>
    </location>
</feature>
<organism evidence="4 5">
    <name type="scientific">Letharia columbiana</name>
    <dbReference type="NCBI Taxonomy" id="112416"/>
    <lineage>
        <taxon>Eukaryota</taxon>
        <taxon>Fungi</taxon>
        <taxon>Dikarya</taxon>
        <taxon>Ascomycota</taxon>
        <taxon>Pezizomycotina</taxon>
        <taxon>Lecanoromycetes</taxon>
        <taxon>OSLEUM clade</taxon>
        <taxon>Lecanoromycetidae</taxon>
        <taxon>Lecanorales</taxon>
        <taxon>Lecanorineae</taxon>
        <taxon>Parmeliaceae</taxon>
        <taxon>Letharia</taxon>
    </lineage>
</organism>
<evidence type="ECO:0000256" key="1">
    <source>
        <dbReference type="ARBA" id="ARBA00009576"/>
    </source>
</evidence>
<dbReference type="PANTHER" id="PTHR42341:SF1">
    <property type="entry name" value="HYDROPHOBIN"/>
    <property type="match status" value="1"/>
</dbReference>
<sequence length="93" mass="9453">MHCSTIIATALFGASITMAFPAFKRAVLCPGIEDTPQCCAVNALGVADLNCAPPPMVPGNVTSFIAMCASIGQEAQCCALPVLGQALLCESPP</sequence>
<dbReference type="Gene3D" id="3.20.120.10">
    <property type="entry name" value="Hydrophobin"/>
    <property type="match status" value="1"/>
</dbReference>
<dbReference type="GeneID" id="59289457"/>